<dbReference type="AlphaFoldDB" id="A0A3E2HKY1"/>
<protein>
    <submittedName>
        <fullName evidence="3">Uncharacterized protein</fullName>
    </submittedName>
</protein>
<dbReference type="OrthoDB" id="4448936at2759"/>
<feature type="coiled-coil region" evidence="1">
    <location>
        <begin position="190"/>
        <end position="224"/>
    </location>
</feature>
<proteinExistence type="predicted"/>
<evidence type="ECO:0000256" key="1">
    <source>
        <dbReference type="SAM" id="Coils"/>
    </source>
</evidence>
<reference evidence="3 4" key="1">
    <citation type="submission" date="2018-05" db="EMBL/GenBank/DDBJ databases">
        <title>Draft genome sequence of Scytalidium lignicola DSM 105466, a ubiquitous saprotrophic fungus.</title>
        <authorList>
            <person name="Buettner E."/>
            <person name="Gebauer A.M."/>
            <person name="Hofrichter M."/>
            <person name="Liers C."/>
            <person name="Kellner H."/>
        </authorList>
    </citation>
    <scope>NUCLEOTIDE SEQUENCE [LARGE SCALE GENOMIC DNA]</scope>
    <source>
        <strain evidence="3 4">DSM 105466</strain>
    </source>
</reference>
<feature type="region of interest" description="Disordered" evidence="2">
    <location>
        <begin position="80"/>
        <end position="115"/>
    </location>
</feature>
<sequence length="285" mass="32501">MSLHYLGIAHFPVLHQQFSPTTSKLSVENSPTRTLTDDNKDVLIERLNDLVSRVTSSSLDDSVVTAIHGDVDHIERLLQGKEKQSQSPLSARSSMDRGLRSSTDENISEKKSFWSPATPTRSISMHLPIRESLSPSSQYATPDVKRHLDRTKEVVTSTAALVAQLTTTVAELQARREESQHIHGLLILRAQKAADRILYLEKRLRDLEEDFEANQSELKYLRIQMQAIEVQCSLYLDPNEDEDLSQSIQNWKQDWETIDKRWKTRKETARVPANLDYPKIIIDGS</sequence>
<gene>
    <name evidence="3" type="ORF">B7463_g2277</name>
</gene>
<evidence type="ECO:0000313" key="4">
    <source>
        <dbReference type="Proteomes" id="UP000258309"/>
    </source>
</evidence>
<comment type="caution">
    <text evidence="3">The sequence shown here is derived from an EMBL/GenBank/DDBJ whole genome shotgun (WGS) entry which is preliminary data.</text>
</comment>
<dbReference type="EMBL" id="NCSJ02000026">
    <property type="protein sequence ID" value="RFU34050.1"/>
    <property type="molecule type" value="Genomic_DNA"/>
</dbReference>
<accession>A0A3E2HKY1</accession>
<dbReference type="STRING" id="5539.A0A3E2HKY1"/>
<dbReference type="Proteomes" id="UP000258309">
    <property type="component" value="Unassembled WGS sequence"/>
</dbReference>
<evidence type="ECO:0000313" key="3">
    <source>
        <dbReference type="EMBL" id="RFU34050.1"/>
    </source>
</evidence>
<name>A0A3E2HKY1_SCYLI</name>
<keyword evidence="4" id="KW-1185">Reference proteome</keyword>
<feature type="compositionally biased region" description="Basic and acidic residues" evidence="2">
    <location>
        <begin position="94"/>
        <end position="112"/>
    </location>
</feature>
<organism evidence="3 4">
    <name type="scientific">Scytalidium lignicola</name>
    <name type="common">Hyphomycete</name>
    <dbReference type="NCBI Taxonomy" id="5539"/>
    <lineage>
        <taxon>Eukaryota</taxon>
        <taxon>Fungi</taxon>
        <taxon>Dikarya</taxon>
        <taxon>Ascomycota</taxon>
        <taxon>Pezizomycotina</taxon>
        <taxon>Leotiomycetes</taxon>
        <taxon>Leotiomycetes incertae sedis</taxon>
        <taxon>Scytalidium</taxon>
    </lineage>
</organism>
<dbReference type="OMA" id="EMEHINN"/>
<keyword evidence="1" id="KW-0175">Coiled coil</keyword>
<feature type="non-terminal residue" evidence="3">
    <location>
        <position position="285"/>
    </location>
</feature>
<feature type="non-terminal residue" evidence="3">
    <location>
        <position position="1"/>
    </location>
</feature>
<evidence type="ECO:0000256" key="2">
    <source>
        <dbReference type="SAM" id="MobiDB-lite"/>
    </source>
</evidence>